<accession>A0ABS2U0X0</accession>
<dbReference type="Pfam" id="PF10901">
    <property type="entry name" value="DUF2690"/>
    <property type="match status" value="1"/>
</dbReference>
<dbReference type="InterPro" id="IPR010982">
    <property type="entry name" value="Lambda_DNA-bd_dom_sf"/>
</dbReference>
<dbReference type="RefSeq" id="WP_205362005.1">
    <property type="nucleotide sequence ID" value="NZ_JADKYB010000023.1"/>
</dbReference>
<dbReference type="CDD" id="cd00093">
    <property type="entry name" value="HTH_XRE"/>
    <property type="match status" value="1"/>
</dbReference>
<feature type="region of interest" description="Disordered" evidence="1">
    <location>
        <begin position="150"/>
        <end position="182"/>
    </location>
</feature>
<name>A0ABS2U0X0_9ACTN</name>
<dbReference type="Proteomes" id="UP000749040">
    <property type="component" value="Unassembled WGS sequence"/>
</dbReference>
<dbReference type="PROSITE" id="PS50943">
    <property type="entry name" value="HTH_CROC1"/>
    <property type="match status" value="1"/>
</dbReference>
<gene>
    <name evidence="3" type="ORF">ITX44_32750</name>
</gene>
<reference evidence="3 4" key="1">
    <citation type="submission" date="2021-01" db="EMBL/GenBank/DDBJ databases">
        <title>Streptomyces acididurans sp. nov., isolated from a peat swamp forest soil.</title>
        <authorList>
            <person name="Chantavorakit T."/>
            <person name="Duangmal K."/>
        </authorList>
    </citation>
    <scope>NUCLEOTIDE SEQUENCE [LARGE SCALE GENOMIC DNA]</scope>
    <source>
        <strain evidence="3 4">KK5PA1</strain>
    </source>
</reference>
<feature type="domain" description="HTH cro/C1-type" evidence="2">
    <location>
        <begin position="14"/>
        <end position="68"/>
    </location>
</feature>
<feature type="region of interest" description="Disordered" evidence="1">
    <location>
        <begin position="79"/>
        <end position="117"/>
    </location>
</feature>
<dbReference type="EMBL" id="JADKYB010000023">
    <property type="protein sequence ID" value="MBM9509235.1"/>
    <property type="molecule type" value="Genomic_DNA"/>
</dbReference>
<feature type="compositionally biased region" description="Low complexity" evidence="1">
    <location>
        <begin position="106"/>
        <end position="117"/>
    </location>
</feature>
<dbReference type="InterPro" id="IPR001387">
    <property type="entry name" value="Cro/C1-type_HTH"/>
</dbReference>
<dbReference type="SUPFAM" id="SSF47413">
    <property type="entry name" value="lambda repressor-like DNA-binding domains"/>
    <property type="match status" value="1"/>
</dbReference>
<protein>
    <submittedName>
        <fullName evidence="3">Helix-turn-helix domain-containing protein</fullName>
    </submittedName>
</protein>
<evidence type="ECO:0000313" key="3">
    <source>
        <dbReference type="EMBL" id="MBM9509235.1"/>
    </source>
</evidence>
<keyword evidence="4" id="KW-1185">Reference proteome</keyword>
<organism evidence="3 4">
    <name type="scientific">Actinacidiphila acididurans</name>
    <dbReference type="NCBI Taxonomy" id="2784346"/>
    <lineage>
        <taxon>Bacteria</taxon>
        <taxon>Bacillati</taxon>
        <taxon>Actinomycetota</taxon>
        <taxon>Actinomycetes</taxon>
        <taxon>Kitasatosporales</taxon>
        <taxon>Streptomycetaceae</taxon>
        <taxon>Actinacidiphila</taxon>
    </lineage>
</organism>
<dbReference type="Gene3D" id="1.10.260.40">
    <property type="entry name" value="lambda repressor-like DNA-binding domains"/>
    <property type="match status" value="1"/>
</dbReference>
<dbReference type="InterPro" id="IPR021224">
    <property type="entry name" value="DUF2690"/>
</dbReference>
<sequence>MTGQGPVTELARALRELRDTSGMTLRELAQRSGYSQAALSTAEAGRTVPSWDLISAFVQTCGQDPVLWRARWEWARMGPKRGPSAAATPAGTETVSEFEPAGGGEPPAAEGRTTGGRPWRGRAPLVAAVAGGACGLALVAFVAWPSSSGVHRATAGRPSATVPVPSRTPAADGTDPYDDSCKADEKQLDWQPVAWPDGKTYGTLILMYSPTCRAAWGYLQGPESARWRTHVDAHRDPDRALAPSSYSGNQKLPGSWGNVLSTRTGCVYVTAHVDRDTRTGPTARTACIQPQPPAP</sequence>
<evidence type="ECO:0000256" key="1">
    <source>
        <dbReference type="SAM" id="MobiDB-lite"/>
    </source>
</evidence>
<evidence type="ECO:0000313" key="4">
    <source>
        <dbReference type="Proteomes" id="UP000749040"/>
    </source>
</evidence>
<proteinExistence type="predicted"/>
<dbReference type="Pfam" id="PF13560">
    <property type="entry name" value="HTH_31"/>
    <property type="match status" value="1"/>
</dbReference>
<comment type="caution">
    <text evidence="3">The sequence shown here is derived from an EMBL/GenBank/DDBJ whole genome shotgun (WGS) entry which is preliminary data.</text>
</comment>
<evidence type="ECO:0000259" key="2">
    <source>
        <dbReference type="PROSITE" id="PS50943"/>
    </source>
</evidence>
<dbReference type="SMART" id="SM00530">
    <property type="entry name" value="HTH_XRE"/>
    <property type="match status" value="1"/>
</dbReference>